<accession>Q5NZR4</accession>
<evidence type="ECO:0000256" key="1">
    <source>
        <dbReference type="SAM" id="MobiDB-lite"/>
    </source>
</evidence>
<name>Q5NZR4_AROAE</name>
<proteinExistence type="predicted"/>
<dbReference type="AlphaFoldDB" id="Q5NZR4"/>
<dbReference type="HOGENOM" id="CLU_2520421_0_0_4"/>
<dbReference type="KEGG" id="eba:ebA5851"/>
<sequence>MHPTAAFGTKLENCTDARRQSTAAMDPPPSPAIRTVRWSMSDNRRINLGHNLKDARRKLLELDGEARPAGRHHWRPPRRADEGA</sequence>
<dbReference type="EMBL" id="CR555306">
    <property type="protein sequence ID" value="CAI09450.1"/>
    <property type="molecule type" value="Genomic_DNA"/>
</dbReference>
<dbReference type="STRING" id="76114.ebA5851"/>
<evidence type="ECO:0000313" key="2">
    <source>
        <dbReference type="EMBL" id="CAI09450.1"/>
    </source>
</evidence>
<dbReference type="Proteomes" id="UP000006552">
    <property type="component" value="Chromosome"/>
</dbReference>
<organism evidence="2 3">
    <name type="scientific">Aromatoleum aromaticum (strain DSM 19018 / LMG 30748 / EbN1)</name>
    <name type="common">Azoarcus sp. (strain EbN1)</name>
    <dbReference type="NCBI Taxonomy" id="76114"/>
    <lineage>
        <taxon>Bacteria</taxon>
        <taxon>Pseudomonadati</taxon>
        <taxon>Pseudomonadota</taxon>
        <taxon>Betaproteobacteria</taxon>
        <taxon>Rhodocyclales</taxon>
        <taxon>Rhodocyclaceae</taxon>
        <taxon>Aromatoleum</taxon>
    </lineage>
</organism>
<gene>
    <name evidence="2" type="ORF">ebA5851</name>
</gene>
<protein>
    <submittedName>
        <fullName evidence="2">Uncharacterized protein</fullName>
    </submittedName>
</protein>
<feature type="region of interest" description="Disordered" evidence="1">
    <location>
        <begin position="62"/>
        <end position="84"/>
    </location>
</feature>
<feature type="region of interest" description="Disordered" evidence="1">
    <location>
        <begin position="1"/>
        <end position="38"/>
    </location>
</feature>
<evidence type="ECO:0000313" key="3">
    <source>
        <dbReference type="Proteomes" id="UP000006552"/>
    </source>
</evidence>
<keyword evidence="3" id="KW-1185">Reference proteome</keyword>
<reference evidence="2 3" key="1">
    <citation type="journal article" date="2005" name="Arch. Microbiol.">
        <title>The genome sequence of an anaerobic aromatic-degrading denitrifying bacterium, strain EbN1.</title>
        <authorList>
            <person name="Rabus R."/>
            <person name="Kube M."/>
            <person name="Heider J."/>
            <person name="Beck A."/>
            <person name="Heitmann K."/>
            <person name="Widdel F."/>
            <person name="Reinhardt R."/>
        </authorList>
    </citation>
    <scope>NUCLEOTIDE SEQUENCE [LARGE SCALE GENOMIC DNA]</scope>
    <source>
        <strain evidence="2 3">EbN1</strain>
    </source>
</reference>